<dbReference type="AlphaFoldDB" id="A0A109UWF7"/>
<dbReference type="EMBL" id="CP014243">
    <property type="protein sequence ID" value="AMD19821.1"/>
    <property type="molecule type" value="Genomic_DNA"/>
</dbReference>
<dbReference type="Proteomes" id="UP000243052">
    <property type="component" value="Chromosome iii"/>
</dbReference>
<dbReference type="PANTHER" id="PTHR28020">
    <property type="entry name" value="YAP1-BINDING PROTEIN 1-RELATED"/>
    <property type="match status" value="1"/>
</dbReference>
<dbReference type="GeneID" id="28723038"/>
<protein>
    <submittedName>
        <fullName evidence="1">HCL330Wp</fullName>
    </submittedName>
</protein>
<proteinExistence type="predicted"/>
<dbReference type="STRING" id="45286.A0A109UWF7"/>
<sequence length="669" mass="75721">MTVKMDAMCDKLTIMFKEQSEDVVSLAAAIDVCAEEVNKALSASDSALFLEHLLDLLKKHESIVKDLGWDLPKVLMKFIHEDLIVQREDLNSDRVLGLVSDCFNEITSHGNAKESLLTGCELLSALAVERVKSKDGPLKRPAKPLKESSNQGPAKIPLETLYGVEDFGEVLFDIKMAILVDFLCGLLGQIKTLNPSKFLAEVVRVLLKVSKAVASDLEDCRVFLLKIHDFCRDYTHPDVHFTLQGEVTDEEQSQLLEEEKQFQKDLLGSLLTYTVANLVSGKNLMFCMEYLLKIHGAQLKLPERLIQLRGILHDYGKLMIKLGFDLKEEFKKTCVLESRNIYLPVLKHNAELSDDSNQADDSNQVLYQLAYTYELQKMGNAQAISLCSRGVLILSVAYHEYDNMLGLPNRSLSNSIYMFLRFTSPEMYSEQFISEAAMDSSLYWLVSVLNENTHSKNSELLQRLPDTLVVIFIQVLLLNSRGDSDKLSRAMHLDILANILMMLPEDVAFEFIIDTLLQCPIEEAKQEILVITKDLMLASRAKGQKVGKRVSELFKKQNLTSKKSGSPKSDLGPPLPPRPHFSIDVDKVAAIHSLTMMCIDSNKVDRTPVKLRTLLMYLNLLVALRKKWDKQLLHEIANYIKLSYDEIKTPVEIGFIHIANDRILEYLHE</sequence>
<dbReference type="OrthoDB" id="5396786at2759"/>
<keyword evidence="2" id="KW-1185">Reference proteome</keyword>
<dbReference type="RefSeq" id="XP_017986817.1">
    <property type="nucleotide sequence ID" value="XM_018131295.1"/>
</dbReference>
<reference evidence="1 2" key="1">
    <citation type="submission" date="2016-01" db="EMBL/GenBank/DDBJ databases">
        <title>Genome sequence of the yeast Holleya sinecauda.</title>
        <authorList>
            <person name="Dietrich F.S."/>
        </authorList>
    </citation>
    <scope>NUCLEOTIDE SEQUENCE [LARGE SCALE GENOMIC DNA]</scope>
    <source>
        <strain evidence="1 2">ATCC 58844</strain>
    </source>
</reference>
<dbReference type="PANTHER" id="PTHR28020:SF1">
    <property type="entry name" value="YAP1-BINDING PROTEIN 1-RELATED"/>
    <property type="match status" value="1"/>
</dbReference>
<evidence type="ECO:0000313" key="2">
    <source>
        <dbReference type="Proteomes" id="UP000243052"/>
    </source>
</evidence>
<dbReference type="GO" id="GO:0034599">
    <property type="term" value="P:cellular response to oxidative stress"/>
    <property type="evidence" value="ECO:0007669"/>
    <property type="project" value="InterPro"/>
</dbReference>
<dbReference type="GO" id="GO:0005737">
    <property type="term" value="C:cytoplasm"/>
    <property type="evidence" value="ECO:0007669"/>
    <property type="project" value="TreeGrafter"/>
</dbReference>
<dbReference type="InterPro" id="IPR013877">
    <property type="entry name" value="YAP-bd/ALF4/Glomulin"/>
</dbReference>
<organism evidence="1 2">
    <name type="scientific">Eremothecium sinecaudum</name>
    <dbReference type="NCBI Taxonomy" id="45286"/>
    <lineage>
        <taxon>Eukaryota</taxon>
        <taxon>Fungi</taxon>
        <taxon>Dikarya</taxon>
        <taxon>Ascomycota</taxon>
        <taxon>Saccharomycotina</taxon>
        <taxon>Saccharomycetes</taxon>
        <taxon>Saccharomycetales</taxon>
        <taxon>Saccharomycetaceae</taxon>
        <taxon>Eremothecium</taxon>
    </lineage>
</organism>
<evidence type="ECO:0000313" key="1">
    <source>
        <dbReference type="EMBL" id="AMD19821.1"/>
    </source>
</evidence>
<name>A0A109UWF7_9SACH</name>
<accession>A0A109UWF7</accession>
<dbReference type="InterPro" id="IPR040347">
    <property type="entry name" value="YBP1/2"/>
</dbReference>
<dbReference type="Pfam" id="PF08568">
    <property type="entry name" value="Kinetochor_Ybp2"/>
    <property type="match status" value="1"/>
</dbReference>
<gene>
    <name evidence="1" type="ORF">AW171_hschr31674</name>
</gene>